<keyword evidence="1 4" id="KW-0560">Oxidoreductase</keyword>
<protein>
    <submittedName>
        <fullName evidence="4">PPOX class F420-dependent oxidoreductase</fullName>
        <ecNumber evidence="4">1.-.-.-</ecNumber>
    </submittedName>
</protein>
<dbReference type="GO" id="GO:0016627">
    <property type="term" value="F:oxidoreductase activity, acting on the CH-CH group of donors"/>
    <property type="evidence" value="ECO:0007669"/>
    <property type="project" value="TreeGrafter"/>
</dbReference>
<feature type="domain" description="Pyridoxamine 5'-phosphate oxidase N-terminal" evidence="3">
    <location>
        <begin position="9"/>
        <end position="98"/>
    </location>
</feature>
<gene>
    <name evidence="4" type="ORF">FLX08_23105</name>
</gene>
<dbReference type="PANTHER" id="PTHR35176">
    <property type="entry name" value="HEME OXYGENASE HI_0854-RELATED"/>
    <property type="match status" value="1"/>
</dbReference>
<dbReference type="EC" id="1.-.-.-" evidence="4"/>
<dbReference type="NCBIfam" id="TIGR04023">
    <property type="entry name" value="PPOX_MSMEG_5819"/>
    <property type="match status" value="1"/>
</dbReference>
<organism evidence="4 5">
    <name type="scientific">Microbispora hainanensis</name>
    <dbReference type="NCBI Taxonomy" id="568844"/>
    <lineage>
        <taxon>Bacteria</taxon>
        <taxon>Bacillati</taxon>
        <taxon>Actinomycetota</taxon>
        <taxon>Actinomycetes</taxon>
        <taxon>Streptosporangiales</taxon>
        <taxon>Streptosporangiaceae</taxon>
        <taxon>Microbispora</taxon>
    </lineage>
</organism>
<dbReference type="GO" id="GO:0070967">
    <property type="term" value="F:coenzyme F420 binding"/>
    <property type="evidence" value="ECO:0007669"/>
    <property type="project" value="TreeGrafter"/>
</dbReference>
<sequence length="141" mass="15413">MIFTEREIEYLGSQRIGRLATLQPNGTLQVSPVGFRYNPELRTIDIAGHNMAASRKFRNVLANGKVAFVVDDIPSVDPWQVRCLEIRGRGEALTEAADSNAPLPGPIIRVHPRRVISFGIDPGNPEAGKRDVPGGVSDREA</sequence>
<feature type="region of interest" description="Disordered" evidence="2">
    <location>
        <begin position="119"/>
        <end position="141"/>
    </location>
</feature>
<evidence type="ECO:0000256" key="2">
    <source>
        <dbReference type="SAM" id="MobiDB-lite"/>
    </source>
</evidence>
<comment type="caution">
    <text evidence="4">The sequence shown here is derived from an EMBL/GenBank/DDBJ whole genome shotgun (WGS) entry which is preliminary data.</text>
</comment>
<feature type="compositionally biased region" description="Basic and acidic residues" evidence="2">
    <location>
        <begin position="127"/>
        <end position="141"/>
    </location>
</feature>
<dbReference type="InterPro" id="IPR024031">
    <property type="entry name" value="MSMEG_5819/OxyR"/>
</dbReference>
<dbReference type="InterPro" id="IPR052019">
    <property type="entry name" value="F420H2_bilvrd_red/Heme_oxyg"/>
</dbReference>
<evidence type="ECO:0000313" key="5">
    <source>
        <dbReference type="Proteomes" id="UP000316541"/>
    </source>
</evidence>
<accession>A0A544YQ10</accession>
<evidence type="ECO:0000313" key="4">
    <source>
        <dbReference type="EMBL" id="TQS18846.1"/>
    </source>
</evidence>
<evidence type="ECO:0000256" key="1">
    <source>
        <dbReference type="ARBA" id="ARBA00023002"/>
    </source>
</evidence>
<dbReference type="Gene3D" id="2.30.110.10">
    <property type="entry name" value="Electron Transport, Fmn-binding Protein, Chain A"/>
    <property type="match status" value="1"/>
</dbReference>
<dbReference type="Proteomes" id="UP000316541">
    <property type="component" value="Unassembled WGS sequence"/>
</dbReference>
<dbReference type="RefSeq" id="WP_142621205.1">
    <property type="nucleotide sequence ID" value="NZ_VIRM01000029.1"/>
</dbReference>
<reference evidence="4 5" key="1">
    <citation type="submission" date="2019-07" db="EMBL/GenBank/DDBJ databases">
        <title>Microbispora hainanensis DSM 45428.</title>
        <authorList>
            <person name="Thawai C."/>
        </authorList>
    </citation>
    <scope>NUCLEOTIDE SEQUENCE [LARGE SCALE GENOMIC DNA]</scope>
    <source>
        <strain evidence="4 5">DSM 45428</strain>
    </source>
</reference>
<evidence type="ECO:0000259" key="3">
    <source>
        <dbReference type="Pfam" id="PF01243"/>
    </source>
</evidence>
<dbReference type="PANTHER" id="PTHR35176:SF6">
    <property type="entry name" value="HEME OXYGENASE HI_0854-RELATED"/>
    <property type="match status" value="1"/>
</dbReference>
<dbReference type="InterPro" id="IPR012349">
    <property type="entry name" value="Split_barrel_FMN-bd"/>
</dbReference>
<name>A0A544YQ10_9ACTN</name>
<dbReference type="SUPFAM" id="SSF50475">
    <property type="entry name" value="FMN-binding split barrel"/>
    <property type="match status" value="1"/>
</dbReference>
<dbReference type="InterPro" id="IPR011576">
    <property type="entry name" value="Pyridox_Oxase_N"/>
</dbReference>
<proteinExistence type="predicted"/>
<dbReference type="EMBL" id="VIRM01000029">
    <property type="protein sequence ID" value="TQS18846.1"/>
    <property type="molecule type" value="Genomic_DNA"/>
</dbReference>
<dbReference type="Pfam" id="PF01243">
    <property type="entry name" value="PNPOx_N"/>
    <property type="match status" value="1"/>
</dbReference>
<dbReference type="GO" id="GO:0005829">
    <property type="term" value="C:cytosol"/>
    <property type="evidence" value="ECO:0007669"/>
    <property type="project" value="TreeGrafter"/>
</dbReference>
<dbReference type="AlphaFoldDB" id="A0A544YQ10"/>